<evidence type="ECO:0000313" key="3">
    <source>
        <dbReference type="Proteomes" id="UP000553059"/>
    </source>
</evidence>
<dbReference type="EMBL" id="DUTF01000167">
    <property type="protein sequence ID" value="HHY26568.1"/>
    <property type="molecule type" value="Genomic_DNA"/>
</dbReference>
<organism evidence="2 3">
    <name type="scientific">Desulfitobacterium dehalogenans</name>
    <dbReference type="NCBI Taxonomy" id="36854"/>
    <lineage>
        <taxon>Bacteria</taxon>
        <taxon>Bacillati</taxon>
        <taxon>Bacillota</taxon>
        <taxon>Clostridia</taxon>
        <taxon>Eubacteriales</taxon>
        <taxon>Desulfitobacteriaceae</taxon>
        <taxon>Desulfitobacterium</taxon>
    </lineage>
</organism>
<feature type="region of interest" description="Disordered" evidence="1">
    <location>
        <begin position="1"/>
        <end position="60"/>
    </location>
</feature>
<protein>
    <submittedName>
        <fullName evidence="2">Uncharacterized protein</fullName>
    </submittedName>
</protein>
<gene>
    <name evidence="2" type="ORF">GX523_07435</name>
</gene>
<reference evidence="2 3" key="1">
    <citation type="journal article" date="2020" name="Biotechnol. Biofuels">
        <title>New insights from the biogas microbiome by comprehensive genome-resolved metagenomics of nearly 1600 species originating from multiple anaerobic digesters.</title>
        <authorList>
            <person name="Campanaro S."/>
            <person name="Treu L."/>
            <person name="Rodriguez-R L.M."/>
            <person name="Kovalovszki A."/>
            <person name="Ziels R.M."/>
            <person name="Maus I."/>
            <person name="Zhu X."/>
            <person name="Kougias P.G."/>
            <person name="Basile A."/>
            <person name="Luo G."/>
            <person name="Schluter A."/>
            <person name="Konstantinidis K.T."/>
            <person name="Angelidaki I."/>
        </authorList>
    </citation>
    <scope>NUCLEOTIDE SEQUENCE [LARGE SCALE GENOMIC DNA]</scope>
    <source>
        <strain evidence="2">AS05jafATM_4</strain>
    </source>
</reference>
<accession>A0A7C6Z3V7</accession>
<dbReference type="Proteomes" id="UP000553059">
    <property type="component" value="Unassembled WGS sequence"/>
</dbReference>
<evidence type="ECO:0000313" key="2">
    <source>
        <dbReference type="EMBL" id="HHY26568.1"/>
    </source>
</evidence>
<comment type="caution">
    <text evidence="2">The sequence shown here is derived from an EMBL/GenBank/DDBJ whole genome shotgun (WGS) entry which is preliminary data.</text>
</comment>
<name>A0A7C6Z3V7_9FIRM</name>
<evidence type="ECO:0000256" key="1">
    <source>
        <dbReference type="SAM" id="MobiDB-lite"/>
    </source>
</evidence>
<dbReference type="AlphaFoldDB" id="A0A7C6Z3V7"/>
<feature type="compositionally biased region" description="Polar residues" evidence="1">
    <location>
        <begin position="49"/>
        <end position="60"/>
    </location>
</feature>
<proteinExistence type="predicted"/>
<sequence length="201" mass="22352">MEVNRLSSAGAYYNNADYSSRSEKSPTQSGQEAGKPPVDSAAAVYEPGNSGTDNTLGKTYSQDTETIARLKAEVDRRTENLRSLVEQLLLKQGYKFNDATDIYQLLREGKVEVDPETAAKAQEEISEDGYWGVKQTSERVFSFAIALTGGDPSKAQAMKDAVIEGYEQAKKIWGGELPEICQKTYEETLKKFDEWIENNVK</sequence>